<evidence type="ECO:0000259" key="1">
    <source>
        <dbReference type="Pfam" id="PF18983"/>
    </source>
</evidence>
<protein>
    <submittedName>
        <fullName evidence="3">DUF5717 family protein</fullName>
    </submittedName>
</protein>
<gene>
    <name evidence="4" type="ORF">G5B36_14450</name>
    <name evidence="3" type="ORF">L0N08_05335</name>
</gene>
<dbReference type="EMBL" id="JAKNGE010000005">
    <property type="protein sequence ID" value="MCG4744828.1"/>
    <property type="molecule type" value="Genomic_DNA"/>
</dbReference>
<dbReference type="InterPro" id="IPR043775">
    <property type="entry name" value="DUF5717_N"/>
</dbReference>
<keyword evidence="5" id="KW-1185">Reference proteome</keyword>
<evidence type="ECO:0000313" key="5">
    <source>
        <dbReference type="Proteomes" id="UP000669239"/>
    </source>
</evidence>
<dbReference type="Proteomes" id="UP000669239">
    <property type="component" value="Unassembled WGS sequence"/>
</dbReference>
<evidence type="ECO:0000259" key="2">
    <source>
        <dbReference type="Pfam" id="PF18984"/>
    </source>
</evidence>
<comment type="caution">
    <text evidence="3">The sequence shown here is derived from an EMBL/GenBank/DDBJ whole genome shotgun (WGS) entry which is preliminary data.</text>
</comment>
<reference evidence="4 5" key="1">
    <citation type="journal article" date="2020" name="Cell Host Microbe">
        <title>Functional and Genomic Variation between Human-Derived Isolates of Lachnospiraceae Reveals Inter- and Intra-Species Diversity.</title>
        <authorList>
            <person name="Sorbara M.T."/>
            <person name="Littmann E.R."/>
            <person name="Fontana E."/>
            <person name="Moody T.U."/>
            <person name="Kohout C.E."/>
            <person name="Gjonbalaj M."/>
            <person name="Eaton V."/>
            <person name="Seok R."/>
            <person name="Leiner I.M."/>
            <person name="Pamer E.G."/>
        </authorList>
    </citation>
    <scope>NUCLEOTIDE SEQUENCE [LARGE SCALE GENOMIC DNA]</scope>
    <source>
        <strain evidence="4 5">MSK.1.17</strain>
    </source>
</reference>
<dbReference type="Proteomes" id="UP001299608">
    <property type="component" value="Unassembled WGS sequence"/>
</dbReference>
<sequence length="1208" mass="139681">MRERINRLARGIIDSGIPELVLAPDKVEAAVPAGEVIRGEIVVSSGNNLHIKGLVYSSHARVQVVDNAFGGLRNRIIYEVNSRYTEHGDVIKGSFYLVTNGGEREIPYSLRVQAGNGGEVFGSLATPRDFAALAKRDLETALRVFEYQDFTEAPFMQDARIRTIYEGLKGRAGRRNLLEEFLVALHVKEPVRLSMDTGKRTYGNPLEPVGDSIDIAAGSWGYVSADIETDAPFIELVKTKITDRDFVNSRCRIHYRIVPGRLHKGRNFGRIRVRSLREEFVLEIEAMGDAAADVTGRGIENDGRMDRESLLRYLSLRLDYETGIYEPALLLNQMTKEAERLRAGYPDDERTRLLQAELMILNGKQDNAFMVLEETRDSVLKNREKQVEIYCFYQYLRLQVKPSADQKESLIRYIRKLLWEDGMVRPYLFLLLVKLDSTMAQNPLKLYETMASLFENGSNSPFLYTAACRLMEEHPDLLIRLGDFEIQVLYLGIQKNMVGSRLALKAAGLALGIKHYRRLLERLMVKLYEAYPDVSLLEALCSILIKGERKNRDAFEWYEKALEQGVNLTRLYEYFLYSLPGDYSHLLPREVLLYFSYDKDLDSHSRSVLYRNILLYMNPSSELYQAYTRHMEQFAMEQLFRSKINSRMAVIYEHMIYKDMIDMRVARVLPGILRSCRVRCEDSRMKYVIVRYEELEEEEAYLLEDQAAYVPIFSDRNVLLFQDAYGNRYLDVKHWKVPVMDKQELLDQCYQVYPDHPMLRLRECRTILEQGVETDSQAEFLEGTMVEMHLSPVFEASVLQAVTGYYCKKASEETAGPGGFNCSYLIQLDKKRLGVKQRQQICETLISQNYMREAYDMIREYGSQYINPHRLMKLCARTILLRLFDQDDLLLYMAYKVFQAGAYDSVIMDYLCEHFNGTVSQMYEVLIQGVREHVETYDLEERLLCQMLFTGCCEQMDSVFELYMNRKPTREIIVKAYFTQKCVQYFLECRDMDGRVFEYLKQAVAGSLEKDRMPTIYLLALTKYCSTLDKLDAEDADLLKGVTAVLLEEGLVFPYTRELSRHIPVPEDIMDKAMVEYRGSKDGHPELQVRILPEEEEWHSEDFRRVYQGIYVKQKVLFEGEVMEYRIYDYKAAARGNPSGKGPEVSRVLAAEGRVECDHKLEGKENSRFACLNEMGAALKDKDSGSLQMAMEDYLKKSAALSRLFPIE</sequence>
<dbReference type="EMBL" id="JAAITT010000019">
    <property type="protein sequence ID" value="NSJ49892.1"/>
    <property type="molecule type" value="Genomic_DNA"/>
</dbReference>
<evidence type="ECO:0000313" key="3">
    <source>
        <dbReference type="EMBL" id="MCG4744828.1"/>
    </source>
</evidence>
<reference evidence="3" key="3">
    <citation type="submission" date="2022-01" db="EMBL/GenBank/DDBJ databases">
        <title>Collection of gut derived symbiotic bacterial strains cultured from healthy donors.</title>
        <authorList>
            <person name="Lin H."/>
            <person name="Kohout C."/>
            <person name="Waligurski E."/>
            <person name="Pamer E.G."/>
        </authorList>
    </citation>
    <scope>NUCLEOTIDE SEQUENCE</scope>
    <source>
        <strain evidence="3">DFI.6.55</strain>
    </source>
</reference>
<dbReference type="AlphaFoldDB" id="A0AAW5BN78"/>
<accession>A0AAW5BN78</accession>
<feature type="domain" description="DUF5717" evidence="1">
    <location>
        <begin position="887"/>
        <end position="1205"/>
    </location>
</feature>
<feature type="domain" description="DUF5717" evidence="2">
    <location>
        <begin position="1"/>
        <end position="882"/>
    </location>
</feature>
<dbReference type="Pfam" id="PF18984">
    <property type="entry name" value="DUF5717_N"/>
    <property type="match status" value="1"/>
</dbReference>
<dbReference type="InterPro" id="IPR043774">
    <property type="entry name" value="DUF5717_C"/>
</dbReference>
<dbReference type="RefSeq" id="WP_165641160.1">
    <property type="nucleotide sequence ID" value="NZ_JAAITT010000019.1"/>
</dbReference>
<reference evidence="4" key="2">
    <citation type="submission" date="2020-02" db="EMBL/GenBank/DDBJ databases">
        <authorList>
            <person name="Littmann E."/>
            <person name="Sorbara M."/>
        </authorList>
    </citation>
    <scope>NUCLEOTIDE SEQUENCE</scope>
    <source>
        <strain evidence="4">MSK.1.17</strain>
    </source>
</reference>
<proteinExistence type="predicted"/>
<organism evidence="3 6">
    <name type="scientific">Enterocloster aldenensis</name>
    <dbReference type="NCBI Taxonomy" id="358742"/>
    <lineage>
        <taxon>Bacteria</taxon>
        <taxon>Bacillati</taxon>
        <taxon>Bacillota</taxon>
        <taxon>Clostridia</taxon>
        <taxon>Lachnospirales</taxon>
        <taxon>Lachnospiraceae</taxon>
        <taxon>Enterocloster</taxon>
    </lineage>
</organism>
<dbReference type="Pfam" id="PF18983">
    <property type="entry name" value="DUF5717"/>
    <property type="match status" value="1"/>
</dbReference>
<evidence type="ECO:0000313" key="4">
    <source>
        <dbReference type="EMBL" id="NSJ49892.1"/>
    </source>
</evidence>
<evidence type="ECO:0000313" key="6">
    <source>
        <dbReference type="Proteomes" id="UP001299608"/>
    </source>
</evidence>
<name>A0AAW5BN78_9FIRM</name>